<feature type="transmembrane region" description="Helical" evidence="10">
    <location>
        <begin position="408"/>
        <end position="426"/>
    </location>
</feature>
<feature type="compositionally biased region" description="Polar residues" evidence="9">
    <location>
        <begin position="1"/>
        <end position="20"/>
    </location>
</feature>
<feature type="transmembrane region" description="Helical" evidence="10">
    <location>
        <begin position="276"/>
        <end position="296"/>
    </location>
</feature>
<evidence type="ECO:0000256" key="1">
    <source>
        <dbReference type="ARBA" id="ARBA00004141"/>
    </source>
</evidence>
<evidence type="ECO:0000256" key="4">
    <source>
        <dbReference type="ARBA" id="ARBA00022553"/>
    </source>
</evidence>
<sequence>MASSSGVENYELNQTTQYQNDDLEKKNHVYDDIIEEDDSSYTGSASKFKYGDETAELSSSSKFTSKSPFLMKLVKLMDLAETKGIQPVPEEEKTDSSLYDAGTMWLSANLVVATFALGTLGGLVFGINFGACVLTIIFFSLLGCVPVAFFSTFGAHTGMRQMVLSRFLMGNVCARVFALINCVACVGWGAVNTIASAQLLVEVNSPHNCPPWAAVLIICIGTWFITFFGYKVIHFYEKWSWVPTFAVFLVIIACLRKKDTFENGPWGGGPTTAGGVLSFGSTIFGFAIGWVSYISDYTAYMPRSTNKIALFFSILCGSMIPLCFVLILGAAAAATTLVTPQYMTAYTDRGVGGMLYAIMVEDSLHGFGQFCCVVLAMSTVANNVPNMYSIAFGAQSIWSPLKKCPRPLWTTVGTGITIAIGIGAYYKFTSFMSNFMDAISYYLGIYTTMGLSEHFIYNKGRMSSYNPADWDNWHKLPIGIAGCCGLFVGAIGVAVGMDQTYWVGELGRKIGEYGGDIGFELGVGFSFIVFNLLRPFEKKYFGR</sequence>
<keyword evidence="7 8" id="KW-0472">Membrane</keyword>
<dbReference type="PANTHER" id="PTHR31806">
    <property type="entry name" value="PURINE-CYTOSINE PERMEASE FCY2-RELATED"/>
    <property type="match status" value="1"/>
</dbReference>
<evidence type="ECO:0000256" key="3">
    <source>
        <dbReference type="ARBA" id="ARBA00022448"/>
    </source>
</evidence>
<dbReference type="GO" id="GO:0015205">
    <property type="term" value="F:nucleobase transmembrane transporter activity"/>
    <property type="evidence" value="ECO:0007669"/>
    <property type="project" value="TreeGrafter"/>
</dbReference>
<evidence type="ECO:0000256" key="8">
    <source>
        <dbReference type="PIRNR" id="PIRNR002744"/>
    </source>
</evidence>
<feature type="transmembrane region" description="Helical" evidence="10">
    <location>
        <begin position="517"/>
        <end position="533"/>
    </location>
</feature>
<feature type="transmembrane region" description="Helical" evidence="10">
    <location>
        <begin position="239"/>
        <end position="256"/>
    </location>
</feature>
<dbReference type="OrthoDB" id="2116389at2759"/>
<dbReference type="EMBL" id="LPNM01000008">
    <property type="protein sequence ID" value="OEJ83951.1"/>
    <property type="molecule type" value="Genomic_DNA"/>
</dbReference>
<comment type="caution">
    <text evidence="11">The sequence shown here is derived from an EMBL/GenBank/DDBJ whole genome shotgun (WGS) entry which is preliminary data.</text>
</comment>
<keyword evidence="4" id="KW-0597">Phosphoprotein</keyword>
<name>A0A1E5RAQ4_9ASCO</name>
<evidence type="ECO:0000256" key="7">
    <source>
        <dbReference type="ARBA" id="ARBA00023136"/>
    </source>
</evidence>
<dbReference type="PIRSF" id="PIRSF002744">
    <property type="entry name" value="Pur-cyt_permease"/>
    <property type="match status" value="1"/>
</dbReference>
<organism evidence="11 12">
    <name type="scientific">Hanseniaspora osmophila</name>
    <dbReference type="NCBI Taxonomy" id="56408"/>
    <lineage>
        <taxon>Eukaryota</taxon>
        <taxon>Fungi</taxon>
        <taxon>Dikarya</taxon>
        <taxon>Ascomycota</taxon>
        <taxon>Saccharomycotina</taxon>
        <taxon>Saccharomycetes</taxon>
        <taxon>Saccharomycodales</taxon>
        <taxon>Saccharomycodaceae</taxon>
        <taxon>Hanseniaspora</taxon>
    </lineage>
</organism>
<dbReference type="FunFam" id="1.10.4160.10:FF:000002">
    <property type="entry name" value="Purine-cytosine permease fcyB"/>
    <property type="match status" value="1"/>
</dbReference>
<dbReference type="GO" id="GO:0005886">
    <property type="term" value="C:plasma membrane"/>
    <property type="evidence" value="ECO:0007669"/>
    <property type="project" value="TreeGrafter"/>
</dbReference>
<dbReference type="GO" id="GO:0015856">
    <property type="term" value="P:cytosine transport"/>
    <property type="evidence" value="ECO:0007669"/>
    <property type="project" value="UniProtKB-ARBA"/>
</dbReference>
<evidence type="ECO:0000256" key="5">
    <source>
        <dbReference type="ARBA" id="ARBA00022692"/>
    </source>
</evidence>
<evidence type="ECO:0000256" key="2">
    <source>
        <dbReference type="ARBA" id="ARBA00008974"/>
    </source>
</evidence>
<evidence type="ECO:0000256" key="9">
    <source>
        <dbReference type="SAM" id="MobiDB-lite"/>
    </source>
</evidence>
<dbReference type="Proteomes" id="UP000095728">
    <property type="component" value="Unassembled WGS sequence"/>
</dbReference>
<accession>A0A1E5RAQ4</accession>
<dbReference type="FunCoup" id="A0A1E5RAQ4">
    <property type="interactions" value="56"/>
</dbReference>
<feature type="transmembrane region" description="Helical" evidence="10">
    <location>
        <begin position="133"/>
        <end position="155"/>
    </location>
</feature>
<gene>
    <name evidence="11" type="ORF">AWRI3579_g2740</name>
</gene>
<feature type="transmembrane region" description="Helical" evidence="10">
    <location>
        <begin position="438"/>
        <end position="457"/>
    </location>
</feature>
<feature type="transmembrane region" description="Helical" evidence="10">
    <location>
        <begin position="478"/>
        <end position="497"/>
    </location>
</feature>
<dbReference type="Gene3D" id="1.10.4160.10">
    <property type="entry name" value="Hydantoin permease"/>
    <property type="match status" value="1"/>
</dbReference>
<feature type="transmembrane region" description="Helical" evidence="10">
    <location>
        <begin position="354"/>
        <end position="377"/>
    </location>
</feature>
<dbReference type="InParanoid" id="A0A1E5RAQ4"/>
<dbReference type="CDD" id="cd11484">
    <property type="entry name" value="SLC-NCS1sbd_CobB-like"/>
    <property type="match status" value="1"/>
</dbReference>
<keyword evidence="3 8" id="KW-0813">Transport</keyword>
<evidence type="ECO:0000256" key="10">
    <source>
        <dbReference type="SAM" id="Phobius"/>
    </source>
</evidence>
<dbReference type="PANTHER" id="PTHR31806:SF1">
    <property type="entry name" value="PURINE-CYTOSINE PERMEASE FCY2-RELATED"/>
    <property type="match status" value="1"/>
</dbReference>
<evidence type="ECO:0000313" key="11">
    <source>
        <dbReference type="EMBL" id="OEJ83951.1"/>
    </source>
</evidence>
<dbReference type="Pfam" id="PF02133">
    <property type="entry name" value="Transp_cyt_pur"/>
    <property type="match status" value="1"/>
</dbReference>
<dbReference type="AlphaFoldDB" id="A0A1E5RAQ4"/>
<dbReference type="InterPro" id="IPR001248">
    <property type="entry name" value="Pur-cyt_permease"/>
</dbReference>
<feature type="transmembrane region" description="Helical" evidence="10">
    <location>
        <begin position="106"/>
        <end position="127"/>
    </location>
</feature>
<feature type="transmembrane region" description="Helical" evidence="10">
    <location>
        <begin position="167"/>
        <end position="191"/>
    </location>
</feature>
<evidence type="ECO:0000256" key="6">
    <source>
        <dbReference type="ARBA" id="ARBA00022989"/>
    </source>
</evidence>
<dbReference type="InterPro" id="IPR026030">
    <property type="entry name" value="Pur-cyt_permease_Fcy2/21/22"/>
</dbReference>
<feature type="region of interest" description="Disordered" evidence="9">
    <location>
        <begin position="1"/>
        <end position="24"/>
    </location>
</feature>
<proteinExistence type="inferred from homology"/>
<feature type="transmembrane region" description="Helical" evidence="10">
    <location>
        <begin position="211"/>
        <end position="230"/>
    </location>
</feature>
<reference evidence="12" key="1">
    <citation type="journal article" date="2016" name="Genome Announc.">
        <title>Genome sequences of three species of Hanseniaspora isolated from spontaneous wine fermentations.</title>
        <authorList>
            <person name="Sternes P.R."/>
            <person name="Lee D."/>
            <person name="Kutyna D.R."/>
            <person name="Borneman A.R."/>
        </authorList>
    </citation>
    <scope>NUCLEOTIDE SEQUENCE [LARGE SCALE GENOMIC DNA]</scope>
    <source>
        <strain evidence="12">AWRI3579</strain>
    </source>
</reference>
<feature type="transmembrane region" description="Helical" evidence="10">
    <location>
        <begin position="308"/>
        <end position="334"/>
    </location>
</feature>
<evidence type="ECO:0000313" key="12">
    <source>
        <dbReference type="Proteomes" id="UP000095728"/>
    </source>
</evidence>
<dbReference type="STRING" id="56408.A0A1E5RAQ4"/>
<keyword evidence="6 10" id="KW-1133">Transmembrane helix</keyword>
<keyword evidence="12" id="KW-1185">Reference proteome</keyword>
<dbReference type="GO" id="GO:0000329">
    <property type="term" value="C:fungal-type vacuole membrane"/>
    <property type="evidence" value="ECO:0007669"/>
    <property type="project" value="TreeGrafter"/>
</dbReference>
<keyword evidence="5 10" id="KW-0812">Transmembrane</keyword>
<protein>
    <submittedName>
        <fullName evidence="11">Purine-cytosine permease FCY2</fullName>
    </submittedName>
</protein>
<comment type="similarity">
    <text evidence="2 8">Belongs to the purine-cytosine permease (2.A.39) family.</text>
</comment>
<comment type="subcellular location">
    <subcellularLocation>
        <location evidence="1">Membrane</location>
        <topology evidence="1">Multi-pass membrane protein</topology>
    </subcellularLocation>
</comment>